<evidence type="ECO:0000256" key="6">
    <source>
        <dbReference type="ARBA" id="ARBA00022827"/>
    </source>
</evidence>
<dbReference type="PIRSF" id="PIRSF000350">
    <property type="entry name" value="Mercury_reductase_MerA"/>
    <property type="match status" value="1"/>
</dbReference>
<comment type="subcellular location">
    <subcellularLocation>
        <location evidence="2">Cytoplasm</location>
    </subcellularLocation>
</comment>
<dbReference type="InterPro" id="IPR012999">
    <property type="entry name" value="Pyr_OxRdtase_I_AS"/>
</dbReference>
<keyword evidence="10" id="KW-0676">Redox-active center</keyword>
<comment type="cofactor">
    <cofactor evidence="1">
        <name>FAD</name>
        <dbReference type="ChEBI" id="CHEBI:57692"/>
    </cofactor>
</comment>
<keyword evidence="4" id="KW-0963">Cytoplasm</keyword>
<dbReference type="Gene3D" id="3.50.50.60">
    <property type="entry name" value="FAD/NAD(P)-binding domain"/>
    <property type="match status" value="2"/>
</dbReference>
<name>A0A6J6V4Q2_9ZZZZ</name>
<protein>
    <submittedName>
        <fullName evidence="13">Unannotated protein</fullName>
    </submittedName>
</protein>
<dbReference type="EMBL" id="CAEZZR010000014">
    <property type="protein sequence ID" value="CAB4766033.1"/>
    <property type="molecule type" value="Genomic_DNA"/>
</dbReference>
<dbReference type="AlphaFoldDB" id="A0A6J6V4Q2"/>
<evidence type="ECO:0000259" key="11">
    <source>
        <dbReference type="Pfam" id="PF02852"/>
    </source>
</evidence>
<dbReference type="SUPFAM" id="SSF51905">
    <property type="entry name" value="FAD/NAD(P)-binding domain"/>
    <property type="match status" value="1"/>
</dbReference>
<dbReference type="Pfam" id="PF02852">
    <property type="entry name" value="Pyr_redox_dim"/>
    <property type="match status" value="1"/>
</dbReference>
<evidence type="ECO:0000256" key="2">
    <source>
        <dbReference type="ARBA" id="ARBA00004496"/>
    </source>
</evidence>
<evidence type="ECO:0000256" key="9">
    <source>
        <dbReference type="ARBA" id="ARBA00023157"/>
    </source>
</evidence>
<evidence type="ECO:0000256" key="8">
    <source>
        <dbReference type="ARBA" id="ARBA00023027"/>
    </source>
</evidence>
<dbReference type="InterPro" id="IPR016156">
    <property type="entry name" value="FAD/NAD-linked_Rdtase_dimer_sf"/>
</dbReference>
<dbReference type="InterPro" id="IPR050151">
    <property type="entry name" value="Class-I_Pyr_Nuc-Dis_Oxidored"/>
</dbReference>
<dbReference type="GO" id="GO:0004148">
    <property type="term" value="F:dihydrolipoyl dehydrogenase (NADH) activity"/>
    <property type="evidence" value="ECO:0007669"/>
    <property type="project" value="InterPro"/>
</dbReference>
<evidence type="ECO:0000256" key="7">
    <source>
        <dbReference type="ARBA" id="ARBA00023002"/>
    </source>
</evidence>
<dbReference type="GO" id="GO:0006103">
    <property type="term" value="P:2-oxoglutarate metabolic process"/>
    <property type="evidence" value="ECO:0007669"/>
    <property type="project" value="TreeGrafter"/>
</dbReference>
<dbReference type="GO" id="GO:0050660">
    <property type="term" value="F:flavin adenine dinucleotide binding"/>
    <property type="evidence" value="ECO:0007669"/>
    <property type="project" value="InterPro"/>
</dbReference>
<dbReference type="InterPro" id="IPR036188">
    <property type="entry name" value="FAD/NAD-bd_sf"/>
</dbReference>
<evidence type="ECO:0000256" key="10">
    <source>
        <dbReference type="ARBA" id="ARBA00023284"/>
    </source>
</evidence>
<evidence type="ECO:0000256" key="5">
    <source>
        <dbReference type="ARBA" id="ARBA00022630"/>
    </source>
</evidence>
<keyword evidence="7" id="KW-0560">Oxidoreductase</keyword>
<dbReference type="InterPro" id="IPR006258">
    <property type="entry name" value="Lipoamide_DH"/>
</dbReference>
<gene>
    <name evidence="13" type="ORF">UFOPK2907_00246</name>
</gene>
<evidence type="ECO:0000256" key="1">
    <source>
        <dbReference type="ARBA" id="ARBA00001974"/>
    </source>
</evidence>
<dbReference type="InterPro" id="IPR004099">
    <property type="entry name" value="Pyr_nucl-diS_OxRdtase_dimer"/>
</dbReference>
<evidence type="ECO:0000259" key="12">
    <source>
        <dbReference type="Pfam" id="PF07992"/>
    </source>
</evidence>
<feature type="domain" description="Pyridine nucleotide-disulphide oxidoreductase dimerisation" evidence="11">
    <location>
        <begin position="336"/>
        <end position="442"/>
    </location>
</feature>
<dbReference type="Gene3D" id="3.30.390.30">
    <property type="match status" value="1"/>
</dbReference>
<dbReference type="InterPro" id="IPR023753">
    <property type="entry name" value="FAD/NAD-binding_dom"/>
</dbReference>
<dbReference type="InterPro" id="IPR001100">
    <property type="entry name" value="Pyr_nuc-diS_OxRdtase"/>
</dbReference>
<feature type="domain" description="FAD/NAD(P)-binding" evidence="12">
    <location>
        <begin position="4"/>
        <end position="316"/>
    </location>
</feature>
<comment type="similarity">
    <text evidence="3">Belongs to the class-I pyridine nucleotide-disulfide oxidoreductase family.</text>
</comment>
<keyword evidence="9" id="KW-1015">Disulfide bond</keyword>
<sequence length="455" mass="47893">MAQFDLVILGGGSGGYACALRSAQLGKSVVLIESGKLGGTCLHRGCIPTKALLHSGEIADNSREASHYGVNAQFLSMDMPAVNAYKDGVVARLHKGLQGLVKSRNITYVEGHGRLISPNTVEVNGEKYQGTNVVLATGSYARTLPGLEIDGTRIITSDHALNLDYVPKSVIVLGGGVIGCEFASVWKSFGAEVTIIEALPHLVALEDESSSKQLERAFRKRGIKFELGDRFKSATVNPDGVSVSLENGKEFSADILLVAVGRGPVSANLGYEEAGISMDRGYILVDDKCRTNVPGIWAVGDLIPTLQLAHVGFGEGILVAEEIAGLNPRPINYDGVPRVTYSDPEVASVGLTTAVAKDRGHDVVELTYDLAGNGKAQILGTSGSIKLVAQKDGPVLGIHMVGARVGELLAEAQLIFNWEASANDVAPLIHAHPTLSEAMGEAHMALAGKPLHAHG</sequence>
<keyword evidence="8" id="KW-0520">NAD</keyword>
<dbReference type="SUPFAM" id="SSF55424">
    <property type="entry name" value="FAD/NAD-linked reductases, dimerisation (C-terminal) domain"/>
    <property type="match status" value="1"/>
</dbReference>
<dbReference type="Pfam" id="PF07992">
    <property type="entry name" value="Pyr_redox_2"/>
    <property type="match status" value="1"/>
</dbReference>
<dbReference type="PANTHER" id="PTHR22912">
    <property type="entry name" value="DISULFIDE OXIDOREDUCTASE"/>
    <property type="match status" value="1"/>
</dbReference>
<dbReference type="GO" id="GO:0005737">
    <property type="term" value="C:cytoplasm"/>
    <property type="evidence" value="ECO:0007669"/>
    <property type="project" value="UniProtKB-SubCell"/>
</dbReference>
<dbReference type="PROSITE" id="PS00076">
    <property type="entry name" value="PYRIDINE_REDOX_1"/>
    <property type="match status" value="1"/>
</dbReference>
<evidence type="ECO:0000256" key="4">
    <source>
        <dbReference type="ARBA" id="ARBA00022490"/>
    </source>
</evidence>
<evidence type="ECO:0000313" key="13">
    <source>
        <dbReference type="EMBL" id="CAB4766033.1"/>
    </source>
</evidence>
<accession>A0A6J6V4Q2</accession>
<dbReference type="NCBIfam" id="TIGR01350">
    <property type="entry name" value="lipoamide_DH"/>
    <property type="match status" value="1"/>
</dbReference>
<reference evidence="13" key="1">
    <citation type="submission" date="2020-05" db="EMBL/GenBank/DDBJ databases">
        <authorList>
            <person name="Chiriac C."/>
            <person name="Salcher M."/>
            <person name="Ghai R."/>
            <person name="Kavagutti S V."/>
        </authorList>
    </citation>
    <scope>NUCLEOTIDE SEQUENCE</scope>
</reference>
<dbReference type="PANTHER" id="PTHR22912:SF217">
    <property type="entry name" value="DIHYDROLIPOYL DEHYDROGENASE"/>
    <property type="match status" value="1"/>
</dbReference>
<organism evidence="13">
    <name type="scientific">freshwater metagenome</name>
    <dbReference type="NCBI Taxonomy" id="449393"/>
    <lineage>
        <taxon>unclassified sequences</taxon>
        <taxon>metagenomes</taxon>
        <taxon>ecological metagenomes</taxon>
    </lineage>
</organism>
<dbReference type="FunFam" id="3.30.390.30:FF:000001">
    <property type="entry name" value="Dihydrolipoyl dehydrogenase"/>
    <property type="match status" value="1"/>
</dbReference>
<proteinExistence type="inferred from homology"/>
<dbReference type="PRINTS" id="PR00411">
    <property type="entry name" value="PNDRDTASEI"/>
</dbReference>
<evidence type="ECO:0000256" key="3">
    <source>
        <dbReference type="ARBA" id="ARBA00007532"/>
    </source>
</evidence>
<dbReference type="PRINTS" id="PR00368">
    <property type="entry name" value="FADPNR"/>
</dbReference>
<keyword evidence="5" id="KW-0285">Flavoprotein</keyword>
<keyword evidence="6" id="KW-0274">FAD</keyword>